<protein>
    <recommendedName>
        <fullName evidence="3">DUF4142 domain-containing protein</fullName>
    </recommendedName>
</protein>
<evidence type="ECO:0000256" key="1">
    <source>
        <dbReference type="SAM" id="MobiDB-lite"/>
    </source>
</evidence>
<dbReference type="Pfam" id="PF13628">
    <property type="entry name" value="DUF4142"/>
    <property type="match status" value="1"/>
</dbReference>
<proteinExistence type="predicted"/>
<evidence type="ECO:0000259" key="3">
    <source>
        <dbReference type="Pfam" id="PF13628"/>
    </source>
</evidence>
<reference evidence="4 5" key="1">
    <citation type="submission" date="2019-07" db="EMBL/GenBank/DDBJ databases">
        <title>Whole genome shotgun sequence of Adhaeribacter aerolatus NBRC 106133.</title>
        <authorList>
            <person name="Hosoyama A."/>
            <person name="Uohara A."/>
            <person name="Ohji S."/>
            <person name="Ichikawa N."/>
        </authorList>
    </citation>
    <scope>NUCLEOTIDE SEQUENCE [LARGE SCALE GENOMIC DNA]</scope>
    <source>
        <strain evidence="4 5">NBRC 106133</strain>
    </source>
</reference>
<feature type="compositionally biased region" description="Polar residues" evidence="1">
    <location>
        <begin position="37"/>
        <end position="63"/>
    </location>
</feature>
<keyword evidence="2" id="KW-0732">Signal</keyword>
<feature type="domain" description="DUF4142" evidence="3">
    <location>
        <begin position="70"/>
        <end position="204"/>
    </location>
</feature>
<feature type="region of interest" description="Disordered" evidence="1">
    <location>
        <begin position="25"/>
        <end position="63"/>
    </location>
</feature>
<dbReference type="RefSeq" id="WP_146899908.1">
    <property type="nucleotide sequence ID" value="NZ_BJYS01000025.1"/>
</dbReference>
<evidence type="ECO:0000256" key="2">
    <source>
        <dbReference type="SAM" id="SignalP"/>
    </source>
</evidence>
<name>A0A512B0V2_9BACT</name>
<dbReference type="AlphaFoldDB" id="A0A512B0V2"/>
<gene>
    <name evidence="4" type="ORF">AAE02nite_32540</name>
</gene>
<dbReference type="PANTHER" id="PTHR38593">
    <property type="entry name" value="BLR2558 PROTEIN"/>
    <property type="match status" value="1"/>
</dbReference>
<dbReference type="InterPro" id="IPR012347">
    <property type="entry name" value="Ferritin-like"/>
</dbReference>
<dbReference type="InterPro" id="IPR025419">
    <property type="entry name" value="DUF4142"/>
</dbReference>
<evidence type="ECO:0000313" key="4">
    <source>
        <dbReference type="EMBL" id="GEO05590.1"/>
    </source>
</evidence>
<sequence>MKKLFMNVLVAGSLLLAYGCTTKTTDNNEKNTEIQDPDNQATAENNAQSGYGNDPNNNSSTATTAQQFDTTSFAVNAASGGLMEVALGNMAQQKGANADVKKFGQQMVTDHSKANTELKTIASSKNIQIPTTPLPKHQKHIDHLSGLSGAEFDKHYMTMMVEDHQEDIGLFQKTANDNSQDAELKAFAEKTLPVLKSHLQLAQQTQSKVK</sequence>
<dbReference type="PANTHER" id="PTHR38593:SF1">
    <property type="entry name" value="BLR2558 PROTEIN"/>
    <property type="match status" value="1"/>
</dbReference>
<keyword evidence="5" id="KW-1185">Reference proteome</keyword>
<accession>A0A512B0V2</accession>
<evidence type="ECO:0000313" key="5">
    <source>
        <dbReference type="Proteomes" id="UP000321532"/>
    </source>
</evidence>
<feature type="signal peptide" evidence="2">
    <location>
        <begin position="1"/>
        <end position="19"/>
    </location>
</feature>
<dbReference type="OrthoDB" id="883203at2"/>
<dbReference type="EMBL" id="BJYS01000025">
    <property type="protein sequence ID" value="GEO05590.1"/>
    <property type="molecule type" value="Genomic_DNA"/>
</dbReference>
<dbReference type="Gene3D" id="1.20.1260.10">
    <property type="match status" value="1"/>
</dbReference>
<feature type="chain" id="PRO_5022059069" description="DUF4142 domain-containing protein" evidence="2">
    <location>
        <begin position="20"/>
        <end position="210"/>
    </location>
</feature>
<dbReference type="Proteomes" id="UP000321532">
    <property type="component" value="Unassembled WGS sequence"/>
</dbReference>
<dbReference type="PROSITE" id="PS51257">
    <property type="entry name" value="PROKAR_LIPOPROTEIN"/>
    <property type="match status" value="1"/>
</dbReference>
<organism evidence="4 5">
    <name type="scientific">Adhaeribacter aerolatus</name>
    <dbReference type="NCBI Taxonomy" id="670289"/>
    <lineage>
        <taxon>Bacteria</taxon>
        <taxon>Pseudomonadati</taxon>
        <taxon>Bacteroidota</taxon>
        <taxon>Cytophagia</taxon>
        <taxon>Cytophagales</taxon>
        <taxon>Hymenobacteraceae</taxon>
        <taxon>Adhaeribacter</taxon>
    </lineage>
</organism>
<comment type="caution">
    <text evidence="4">The sequence shown here is derived from an EMBL/GenBank/DDBJ whole genome shotgun (WGS) entry which is preliminary data.</text>
</comment>